<sequence>MAMETEVGNITAFDNANGQGVLVTVEFKDYALRHEGIRVFVNLPLDKDVSLADIETQSIENAKQQLKDLVAGF</sequence>
<comment type="caution">
    <text evidence="1">The sequence shown here is derived from an EMBL/GenBank/DDBJ whole genome shotgun (WGS) entry which is preliminary data.</text>
</comment>
<evidence type="ECO:0000313" key="1">
    <source>
        <dbReference type="EMBL" id="TRI66332.1"/>
    </source>
</evidence>
<dbReference type="Proteomes" id="UP000315048">
    <property type="component" value="Unassembled WGS sequence"/>
</dbReference>
<accession>A0A3G3DXP2</accession>
<name>A0A3G3DXP2_SALET</name>
<organism evidence="1 2">
    <name type="scientific">Salmonella enterica subsp. enterica serovar Tennessee</name>
    <dbReference type="NCBI Taxonomy" id="143221"/>
    <lineage>
        <taxon>Bacteria</taxon>
        <taxon>Pseudomonadati</taxon>
        <taxon>Pseudomonadota</taxon>
        <taxon>Gammaproteobacteria</taxon>
        <taxon>Enterobacterales</taxon>
        <taxon>Enterobacteriaceae</taxon>
        <taxon>Salmonella</taxon>
    </lineage>
</organism>
<proteinExistence type="predicted"/>
<dbReference type="RefSeq" id="WP_001240563.1">
    <property type="nucleotide sequence ID" value="NZ_CP014994.1"/>
</dbReference>
<protein>
    <submittedName>
        <fullName evidence="1">Uncharacterized protein</fullName>
    </submittedName>
</protein>
<evidence type="ECO:0000313" key="2">
    <source>
        <dbReference type="Proteomes" id="UP000315048"/>
    </source>
</evidence>
<gene>
    <name evidence="1" type="ORF">FG623_007570</name>
</gene>
<dbReference type="AlphaFoldDB" id="A0A3G3DXP2"/>
<dbReference type="EMBL" id="VCWZ02000003">
    <property type="protein sequence ID" value="TRI66332.1"/>
    <property type="molecule type" value="Genomic_DNA"/>
</dbReference>
<reference evidence="1 2" key="1">
    <citation type="journal article" date="2019" name="Appl. Environ. Microbiol.">
        <title>Clinically Unreported Salmonellosis Outbreak Detected via Comparative Genomic Analysis of Municipal Wastewater Salmonella Isolates.</title>
        <authorList>
            <person name="Diemert S."/>
            <person name="Yan T."/>
        </authorList>
    </citation>
    <scope>NUCLEOTIDE SEQUENCE [LARGE SCALE GENOMIC DNA]</scope>
    <source>
        <strain evidence="1 2">HIY0083</strain>
    </source>
</reference>